<keyword evidence="3" id="KW-0804">Transcription</keyword>
<name>K8PSB9_9BRAD</name>
<evidence type="ECO:0000313" key="6">
    <source>
        <dbReference type="Proteomes" id="UP000001095"/>
    </source>
</evidence>
<dbReference type="InterPro" id="IPR009057">
    <property type="entry name" value="Homeodomain-like_sf"/>
</dbReference>
<dbReference type="Proteomes" id="UP000001095">
    <property type="component" value="Unassembled WGS sequence"/>
</dbReference>
<dbReference type="GO" id="GO:0043565">
    <property type="term" value="F:sequence-specific DNA binding"/>
    <property type="evidence" value="ECO:0007669"/>
    <property type="project" value="InterPro"/>
</dbReference>
<keyword evidence="6" id="KW-1185">Reference proteome</keyword>
<proteinExistence type="predicted"/>
<accession>K8PSB9</accession>
<dbReference type="PANTHER" id="PTHR43280:SF31">
    <property type="entry name" value="TRANSCRIPTIONAL REGULATORY PROTEIN"/>
    <property type="match status" value="1"/>
</dbReference>
<dbReference type="EMBL" id="AGWY01000002">
    <property type="protein sequence ID" value="EKS42425.1"/>
    <property type="molecule type" value="Genomic_DNA"/>
</dbReference>
<dbReference type="HOGENOM" id="CLU_1965875_0_0_5"/>
<keyword evidence="1" id="KW-0805">Transcription regulation</keyword>
<dbReference type="RefSeq" id="WP_002711456.1">
    <property type="nucleotide sequence ID" value="NZ_KB375281.1"/>
</dbReference>
<organism evidence="5 6">
    <name type="scientific">Afipia clevelandensis ATCC 49720</name>
    <dbReference type="NCBI Taxonomy" id="883079"/>
    <lineage>
        <taxon>Bacteria</taxon>
        <taxon>Pseudomonadati</taxon>
        <taxon>Pseudomonadota</taxon>
        <taxon>Alphaproteobacteria</taxon>
        <taxon>Hyphomicrobiales</taxon>
        <taxon>Nitrobacteraceae</taxon>
        <taxon>Afipia</taxon>
    </lineage>
</organism>
<dbReference type="InterPro" id="IPR020449">
    <property type="entry name" value="Tscrpt_reg_AraC-type_HTH"/>
</dbReference>
<evidence type="ECO:0000256" key="1">
    <source>
        <dbReference type="ARBA" id="ARBA00023015"/>
    </source>
</evidence>
<dbReference type="PRINTS" id="PR00032">
    <property type="entry name" value="HTHARAC"/>
</dbReference>
<dbReference type="GO" id="GO:0003700">
    <property type="term" value="F:DNA-binding transcription factor activity"/>
    <property type="evidence" value="ECO:0007669"/>
    <property type="project" value="InterPro"/>
</dbReference>
<comment type="caution">
    <text evidence="5">The sequence shown here is derived from an EMBL/GenBank/DDBJ whole genome shotgun (WGS) entry which is preliminary data.</text>
</comment>
<dbReference type="PATRIC" id="fig|883079.3.peg.610"/>
<feature type="domain" description="HTH araC/xylS-type" evidence="4">
    <location>
        <begin position="14"/>
        <end position="115"/>
    </location>
</feature>
<gene>
    <name evidence="5" type="ORF">HMPREF9696_00590</name>
</gene>
<evidence type="ECO:0000256" key="3">
    <source>
        <dbReference type="ARBA" id="ARBA00023163"/>
    </source>
</evidence>
<dbReference type="PROSITE" id="PS01124">
    <property type="entry name" value="HTH_ARAC_FAMILY_2"/>
    <property type="match status" value="1"/>
</dbReference>
<evidence type="ECO:0000256" key="2">
    <source>
        <dbReference type="ARBA" id="ARBA00023125"/>
    </source>
</evidence>
<sequence>MEDGFFVMRGSRLGAIKAFILTKIDNPELCLDDVAAHQEISSSYVRKLFAAEGAKFTAFVLQTRLEKVLEMLADPEMRGQPISAIALKCGFNDISYFNRVFRKRYGCTPSDLRYGRVANTELAANG</sequence>
<dbReference type="SUPFAM" id="SSF46689">
    <property type="entry name" value="Homeodomain-like"/>
    <property type="match status" value="1"/>
</dbReference>
<keyword evidence="2" id="KW-0238">DNA-binding</keyword>
<dbReference type="PANTHER" id="PTHR43280">
    <property type="entry name" value="ARAC-FAMILY TRANSCRIPTIONAL REGULATOR"/>
    <property type="match status" value="1"/>
</dbReference>
<dbReference type="Pfam" id="PF12833">
    <property type="entry name" value="HTH_18"/>
    <property type="match status" value="1"/>
</dbReference>
<dbReference type="InterPro" id="IPR018060">
    <property type="entry name" value="HTH_AraC"/>
</dbReference>
<reference evidence="5 6" key="1">
    <citation type="submission" date="2012-04" db="EMBL/GenBank/DDBJ databases">
        <title>The Genome Sequence of Afipia clevelandensis ATCC 49720.</title>
        <authorList>
            <consortium name="The Broad Institute Genome Sequencing Platform"/>
            <person name="Earl A."/>
            <person name="Ward D."/>
            <person name="Feldgarden M."/>
            <person name="Gevers D."/>
            <person name="Huys G."/>
            <person name="Walker B."/>
            <person name="Young S.K."/>
            <person name="Zeng Q."/>
            <person name="Gargeya S."/>
            <person name="Fitzgerald M."/>
            <person name="Haas B."/>
            <person name="Abouelleil A."/>
            <person name="Alvarado L."/>
            <person name="Arachchi H.M."/>
            <person name="Berlin A."/>
            <person name="Chapman S.B."/>
            <person name="Goldberg J."/>
            <person name="Griggs A."/>
            <person name="Gujja S."/>
            <person name="Hansen M."/>
            <person name="Howarth C."/>
            <person name="Imamovic A."/>
            <person name="Larimer J."/>
            <person name="McCowen C."/>
            <person name="Montmayeur A."/>
            <person name="Murphy C."/>
            <person name="Neiman D."/>
            <person name="Pearson M."/>
            <person name="Priest M."/>
            <person name="Roberts A."/>
            <person name="Saif S."/>
            <person name="Shea T."/>
            <person name="Sisk P."/>
            <person name="Sykes S."/>
            <person name="Wortman J."/>
            <person name="Nusbaum C."/>
            <person name="Birren B."/>
        </authorList>
    </citation>
    <scope>NUCLEOTIDE SEQUENCE [LARGE SCALE GENOMIC DNA]</scope>
    <source>
        <strain evidence="5 6">ATCC 49720</strain>
    </source>
</reference>
<evidence type="ECO:0000259" key="4">
    <source>
        <dbReference type="PROSITE" id="PS01124"/>
    </source>
</evidence>
<dbReference type="OrthoDB" id="4601794at2"/>
<dbReference type="PROSITE" id="PS00041">
    <property type="entry name" value="HTH_ARAC_FAMILY_1"/>
    <property type="match status" value="1"/>
</dbReference>
<dbReference type="AlphaFoldDB" id="K8PSB9"/>
<dbReference type="SMART" id="SM00342">
    <property type="entry name" value="HTH_ARAC"/>
    <property type="match status" value="1"/>
</dbReference>
<dbReference type="InterPro" id="IPR018062">
    <property type="entry name" value="HTH_AraC-typ_CS"/>
</dbReference>
<dbReference type="Gene3D" id="1.10.10.60">
    <property type="entry name" value="Homeodomain-like"/>
    <property type="match status" value="1"/>
</dbReference>
<evidence type="ECO:0000313" key="5">
    <source>
        <dbReference type="EMBL" id="EKS42425.1"/>
    </source>
</evidence>
<protein>
    <recommendedName>
        <fullName evidence="4">HTH araC/xylS-type domain-containing protein</fullName>
    </recommendedName>
</protein>